<reference evidence="1 2" key="2">
    <citation type="submission" date="2018-11" db="EMBL/GenBank/DDBJ databases">
        <authorList>
            <consortium name="Pathogen Informatics"/>
        </authorList>
    </citation>
    <scope>NUCLEOTIDE SEQUENCE [LARGE SCALE GENOMIC DNA]</scope>
</reference>
<dbReference type="AlphaFoldDB" id="A0A183VB53"/>
<protein>
    <submittedName>
        <fullName evidence="3">Transposase</fullName>
    </submittedName>
</protein>
<gene>
    <name evidence="1" type="ORF">TCNE_LOCUS17973</name>
</gene>
<organism evidence="2 3">
    <name type="scientific">Toxocara canis</name>
    <name type="common">Canine roundworm</name>
    <dbReference type="NCBI Taxonomy" id="6265"/>
    <lineage>
        <taxon>Eukaryota</taxon>
        <taxon>Metazoa</taxon>
        <taxon>Ecdysozoa</taxon>
        <taxon>Nematoda</taxon>
        <taxon>Chromadorea</taxon>
        <taxon>Rhabditida</taxon>
        <taxon>Spirurina</taxon>
        <taxon>Ascaridomorpha</taxon>
        <taxon>Ascaridoidea</taxon>
        <taxon>Toxocaridae</taxon>
        <taxon>Toxocara</taxon>
    </lineage>
</organism>
<evidence type="ECO:0000313" key="1">
    <source>
        <dbReference type="EMBL" id="VDM49294.1"/>
    </source>
</evidence>
<keyword evidence="2" id="KW-1185">Reference proteome</keyword>
<dbReference type="WBParaSite" id="TCNE_0001797701-mRNA-1">
    <property type="protein sequence ID" value="TCNE_0001797701-mRNA-1"/>
    <property type="gene ID" value="TCNE_0001797701"/>
</dbReference>
<dbReference type="Proteomes" id="UP000050794">
    <property type="component" value="Unassembled WGS sequence"/>
</dbReference>
<evidence type="ECO:0000313" key="2">
    <source>
        <dbReference type="Proteomes" id="UP000050794"/>
    </source>
</evidence>
<dbReference type="EMBL" id="UYWY01024988">
    <property type="protein sequence ID" value="VDM49294.1"/>
    <property type="molecule type" value="Genomic_DNA"/>
</dbReference>
<reference evidence="3" key="1">
    <citation type="submission" date="2016-06" db="UniProtKB">
        <authorList>
            <consortium name="WormBaseParasite"/>
        </authorList>
    </citation>
    <scope>IDENTIFICATION</scope>
</reference>
<sequence>MLLQGNDWGIAKRPWFLLIASCEYPLRIPDLVQGKPVRVAESKRVRRLETGSAMGYPVDSNHCQPMRWHEASYWVQGAEMSLVRRGGAQARTIMREPLPIEMSQFLWSRVSAPGSNRTKYMSRDPGPKSRKNRDFRFLADRVGVIFVAPMPIRHASFDREIVSDHNKLNPANGESLGDYTAIVKRQHEMAEFNAITSQQTNQMCGPLASTPSKILILAPAFYENAGQPAKRP</sequence>
<accession>A0A183VB53</accession>
<name>A0A183VB53_TOXCA</name>
<proteinExistence type="predicted"/>
<evidence type="ECO:0000313" key="3">
    <source>
        <dbReference type="WBParaSite" id="TCNE_0001797701-mRNA-1"/>
    </source>
</evidence>